<dbReference type="AlphaFoldDB" id="A0A815ULG5"/>
<keyword evidence="1" id="KW-1133">Transmembrane helix</keyword>
<accession>A0A815ULG5</accession>
<feature type="non-terminal residue" evidence="2">
    <location>
        <position position="1"/>
    </location>
</feature>
<dbReference type="Gene3D" id="1.20.1070.10">
    <property type="entry name" value="Rhodopsin 7-helix transmembrane proteins"/>
    <property type="match status" value="1"/>
</dbReference>
<evidence type="ECO:0000313" key="3">
    <source>
        <dbReference type="Proteomes" id="UP000663860"/>
    </source>
</evidence>
<keyword evidence="1" id="KW-0472">Membrane</keyword>
<comment type="caution">
    <text evidence="2">The sequence shown here is derived from an EMBL/GenBank/DDBJ whole genome shotgun (WGS) entry which is preliminary data.</text>
</comment>
<reference evidence="2" key="1">
    <citation type="submission" date="2021-02" db="EMBL/GenBank/DDBJ databases">
        <authorList>
            <person name="Nowell W R."/>
        </authorList>
    </citation>
    <scope>NUCLEOTIDE SEQUENCE</scope>
</reference>
<evidence type="ECO:0000256" key="1">
    <source>
        <dbReference type="SAM" id="Phobius"/>
    </source>
</evidence>
<name>A0A815ULG5_9BILA</name>
<keyword evidence="1" id="KW-0812">Transmembrane</keyword>
<dbReference type="SUPFAM" id="SSF81321">
    <property type="entry name" value="Family A G protein-coupled receptor-like"/>
    <property type="match status" value="1"/>
</dbReference>
<protein>
    <submittedName>
        <fullName evidence="2">Uncharacterized protein</fullName>
    </submittedName>
</protein>
<organism evidence="2 3">
    <name type="scientific">Adineta steineri</name>
    <dbReference type="NCBI Taxonomy" id="433720"/>
    <lineage>
        <taxon>Eukaryota</taxon>
        <taxon>Metazoa</taxon>
        <taxon>Spiralia</taxon>
        <taxon>Gnathifera</taxon>
        <taxon>Rotifera</taxon>
        <taxon>Eurotatoria</taxon>
        <taxon>Bdelloidea</taxon>
        <taxon>Adinetida</taxon>
        <taxon>Adinetidae</taxon>
        <taxon>Adineta</taxon>
    </lineage>
</organism>
<sequence>MKKIAINVVRVVKICFAAKTNKKKQADYHITLMLVAVIIVFVLCQIPLLVLNAWQAIDPLGSSVNLVFHSLNSIGILLM</sequence>
<dbReference type="EMBL" id="CAJNOE010006601">
    <property type="protein sequence ID" value="CAF1524328.1"/>
    <property type="molecule type" value="Genomic_DNA"/>
</dbReference>
<feature type="transmembrane region" description="Helical" evidence="1">
    <location>
        <begin position="32"/>
        <end position="54"/>
    </location>
</feature>
<dbReference type="Proteomes" id="UP000663860">
    <property type="component" value="Unassembled WGS sequence"/>
</dbReference>
<proteinExistence type="predicted"/>
<feature type="non-terminal residue" evidence="2">
    <location>
        <position position="79"/>
    </location>
</feature>
<gene>
    <name evidence="2" type="ORF">IZO911_LOCUS45940</name>
</gene>
<evidence type="ECO:0000313" key="2">
    <source>
        <dbReference type="EMBL" id="CAF1524328.1"/>
    </source>
</evidence>